<evidence type="ECO:0000256" key="7">
    <source>
        <dbReference type="ARBA" id="ARBA00022837"/>
    </source>
</evidence>
<sequence length="441" mass="49340">MGGVCSCRVGRGSQVNAGSILDRVISQASNEDQCLLYRLANYKKGGELIEAYNQGGQPEVEKLVREQFGILLYADGKGQVINRAEYLRWKFRDLEQVVLPIEASLSRFDPLAQWNDHEACWQMQYRGSLGEALLHVLIICDTRMHTRIARILLKCFPRLAIDVVEGEEYLGASALHLAIAYNNNELVQDLVDAGAIISQRAIGSFFLPRDQQRMNPARNTDYEGLAYLGEYPLAWAACCANESVYNLLLDSGADPDEQDSFGNMILHMVVVGDKLDMFGYALRHPKLPARNGIVNAAGLTPLTLACQLGRAEVFREMLELSAREFWRYSNITCSAYPLNALDTLLPDGRTTVYFRPADVDADLLQWSEEITDIVRTTAECITVLGVLNCILVQLGGEMINVGPLSFLKQLVGIAIFFARDELIVRDVLLFEPRRLIIRKTD</sequence>
<feature type="repeat" description="ANK" evidence="10">
    <location>
        <begin position="228"/>
        <end position="260"/>
    </location>
</feature>
<keyword evidence="9" id="KW-0407">Ion channel</keyword>
<keyword evidence="3" id="KW-0472">Membrane</keyword>
<dbReference type="FunFam" id="1.25.40.20:FF:000185">
    <property type="entry name" value="OSMotic avoidance abnormal family member"/>
    <property type="match status" value="1"/>
</dbReference>
<evidence type="ECO:0000313" key="12">
    <source>
        <dbReference type="Proteomes" id="UP000036403"/>
    </source>
</evidence>
<feature type="repeat" description="ANK" evidence="10">
    <location>
        <begin position="170"/>
        <end position="202"/>
    </location>
</feature>
<dbReference type="PROSITE" id="PS50297">
    <property type="entry name" value="ANK_REP_REGION"/>
    <property type="match status" value="1"/>
</dbReference>
<accession>A0A0J7L7M8</accession>
<evidence type="ECO:0000256" key="4">
    <source>
        <dbReference type="ARBA" id="ARBA00022568"/>
    </source>
</evidence>
<dbReference type="InterPro" id="IPR024862">
    <property type="entry name" value="TRPV"/>
</dbReference>
<keyword evidence="11" id="KW-0675">Receptor</keyword>
<dbReference type="SMART" id="SM00248">
    <property type="entry name" value="ANK"/>
    <property type="match status" value="4"/>
</dbReference>
<protein>
    <submittedName>
        <fullName evidence="11">Transient receptor potential cation channel subfamily v member 6</fullName>
    </submittedName>
</protein>
<evidence type="ECO:0000256" key="1">
    <source>
        <dbReference type="ARBA" id="ARBA00004651"/>
    </source>
</evidence>
<dbReference type="GO" id="GO:0005886">
    <property type="term" value="C:plasma membrane"/>
    <property type="evidence" value="ECO:0007669"/>
    <property type="project" value="UniProtKB-SubCell"/>
</dbReference>
<dbReference type="Proteomes" id="UP000036403">
    <property type="component" value="Unassembled WGS sequence"/>
</dbReference>
<keyword evidence="5" id="KW-0107">Calcium channel</keyword>
<comment type="subcellular location">
    <subcellularLocation>
        <location evidence="1">Cell membrane</location>
        <topology evidence="1">Multi-pass membrane protein</topology>
    </subcellularLocation>
</comment>
<keyword evidence="8" id="KW-0406">Ion transport</keyword>
<gene>
    <name evidence="11" type="ORF">RF55_1136</name>
</gene>
<evidence type="ECO:0000256" key="5">
    <source>
        <dbReference type="ARBA" id="ARBA00022673"/>
    </source>
</evidence>
<dbReference type="PANTHER" id="PTHR10582">
    <property type="entry name" value="TRANSIENT RECEPTOR POTENTIAL ION CHANNEL PROTEIN"/>
    <property type="match status" value="1"/>
</dbReference>
<evidence type="ECO:0000256" key="8">
    <source>
        <dbReference type="ARBA" id="ARBA00023065"/>
    </source>
</evidence>
<dbReference type="GO" id="GO:0005262">
    <property type="term" value="F:calcium channel activity"/>
    <property type="evidence" value="ECO:0007669"/>
    <property type="project" value="UniProtKB-KW"/>
</dbReference>
<evidence type="ECO:0000256" key="9">
    <source>
        <dbReference type="ARBA" id="ARBA00023303"/>
    </source>
</evidence>
<dbReference type="Pfam" id="PF12796">
    <property type="entry name" value="Ank_2"/>
    <property type="match status" value="1"/>
</dbReference>
<evidence type="ECO:0000256" key="2">
    <source>
        <dbReference type="ARBA" id="ARBA00022448"/>
    </source>
</evidence>
<keyword evidence="3" id="KW-1003">Cell membrane</keyword>
<dbReference type="GO" id="GO:0098703">
    <property type="term" value="P:calcium ion import across plasma membrane"/>
    <property type="evidence" value="ECO:0007669"/>
    <property type="project" value="TreeGrafter"/>
</dbReference>
<dbReference type="EMBL" id="LBMM01000380">
    <property type="protein sequence ID" value="KMQ98800.1"/>
    <property type="molecule type" value="Genomic_DNA"/>
</dbReference>
<keyword evidence="6" id="KW-0677">Repeat</keyword>
<dbReference type="InterPro" id="IPR002110">
    <property type="entry name" value="Ankyrin_rpt"/>
</dbReference>
<reference evidence="11 12" key="1">
    <citation type="submission" date="2015-04" db="EMBL/GenBank/DDBJ databases">
        <title>Lasius niger genome sequencing.</title>
        <authorList>
            <person name="Konorov E.A."/>
            <person name="Nikitin M.A."/>
            <person name="Kirill M.V."/>
            <person name="Chang P."/>
        </authorList>
    </citation>
    <scope>NUCLEOTIDE SEQUENCE [LARGE SCALE GENOMIC DNA]</scope>
    <source>
        <tissue evidence="11">Whole</tissue>
    </source>
</reference>
<dbReference type="InterPro" id="IPR036770">
    <property type="entry name" value="Ankyrin_rpt-contain_sf"/>
</dbReference>
<dbReference type="Pfam" id="PF00023">
    <property type="entry name" value="Ank"/>
    <property type="match status" value="1"/>
</dbReference>
<dbReference type="OrthoDB" id="533508at2759"/>
<keyword evidence="4" id="KW-0109">Calcium transport</keyword>
<evidence type="ECO:0000256" key="10">
    <source>
        <dbReference type="PROSITE-ProRule" id="PRU00023"/>
    </source>
</evidence>
<dbReference type="PANTHER" id="PTHR10582:SF2">
    <property type="entry name" value="INACTIVE"/>
    <property type="match status" value="1"/>
</dbReference>
<evidence type="ECO:0000256" key="3">
    <source>
        <dbReference type="ARBA" id="ARBA00022475"/>
    </source>
</evidence>
<keyword evidence="2" id="KW-0813">Transport</keyword>
<keyword evidence="10" id="KW-0040">ANK repeat</keyword>
<keyword evidence="7" id="KW-0106">Calcium</keyword>
<dbReference type="PROSITE" id="PS50088">
    <property type="entry name" value="ANK_REPEAT"/>
    <property type="match status" value="2"/>
</dbReference>
<dbReference type="Gene3D" id="1.25.40.20">
    <property type="entry name" value="Ankyrin repeat-containing domain"/>
    <property type="match status" value="1"/>
</dbReference>
<organism evidence="11 12">
    <name type="scientific">Lasius niger</name>
    <name type="common">Black garden ant</name>
    <dbReference type="NCBI Taxonomy" id="67767"/>
    <lineage>
        <taxon>Eukaryota</taxon>
        <taxon>Metazoa</taxon>
        <taxon>Ecdysozoa</taxon>
        <taxon>Arthropoda</taxon>
        <taxon>Hexapoda</taxon>
        <taxon>Insecta</taxon>
        <taxon>Pterygota</taxon>
        <taxon>Neoptera</taxon>
        <taxon>Endopterygota</taxon>
        <taxon>Hymenoptera</taxon>
        <taxon>Apocrita</taxon>
        <taxon>Aculeata</taxon>
        <taxon>Formicoidea</taxon>
        <taxon>Formicidae</taxon>
        <taxon>Formicinae</taxon>
        <taxon>Lasius</taxon>
        <taxon>Lasius</taxon>
    </lineage>
</organism>
<dbReference type="SUPFAM" id="SSF48403">
    <property type="entry name" value="Ankyrin repeat"/>
    <property type="match status" value="1"/>
</dbReference>
<proteinExistence type="predicted"/>
<evidence type="ECO:0000313" key="11">
    <source>
        <dbReference type="EMBL" id="KMQ98800.1"/>
    </source>
</evidence>
<name>A0A0J7L7M8_LASNI</name>
<keyword evidence="12" id="KW-1185">Reference proteome</keyword>
<dbReference type="AlphaFoldDB" id="A0A0J7L7M8"/>
<dbReference type="PaxDb" id="67767-A0A0J7L7M8"/>
<evidence type="ECO:0000256" key="6">
    <source>
        <dbReference type="ARBA" id="ARBA00022737"/>
    </source>
</evidence>
<dbReference type="STRING" id="67767.A0A0J7L7M8"/>
<comment type="caution">
    <text evidence="11">The sequence shown here is derived from an EMBL/GenBank/DDBJ whole genome shotgun (WGS) entry which is preliminary data.</text>
</comment>